<dbReference type="AlphaFoldDB" id="A0A1M4SM96"/>
<dbReference type="OrthoDB" id="7559118at2"/>
<dbReference type="InterPro" id="IPR015867">
    <property type="entry name" value="N-reg_PII/ATP_PRibTrfase_C"/>
</dbReference>
<evidence type="ECO:0000313" key="1">
    <source>
        <dbReference type="EMBL" id="SHE33394.1"/>
    </source>
</evidence>
<dbReference type="Proteomes" id="UP000184368">
    <property type="component" value="Unassembled WGS sequence"/>
</dbReference>
<evidence type="ECO:0000313" key="2">
    <source>
        <dbReference type="Proteomes" id="UP000184368"/>
    </source>
</evidence>
<name>A0A1M4SM96_9BACT</name>
<dbReference type="RefSeq" id="WP_073039093.1">
    <property type="nucleotide sequence ID" value="NZ_FQUO01000001.1"/>
</dbReference>
<accession>A0A1M4SM96</accession>
<proteinExistence type="predicted"/>
<protein>
    <submittedName>
        <fullName evidence="1">Uncharacterized protein</fullName>
    </submittedName>
</protein>
<keyword evidence="2" id="KW-1185">Reference proteome</keyword>
<dbReference type="Gene3D" id="3.30.70.120">
    <property type="match status" value="1"/>
</dbReference>
<sequence>MNQDLVVFSIRTLPICMKAGKTEQSKSPLRKSFPKTKYLMIIIEAKATGTMNAHQFHSQEAVLKRRNQAQQRSMGSTASLMVSVDLVDKKDCVHAFFYTHLKILKGNTTIYRDVEQWVNSL</sequence>
<reference evidence="1 2" key="1">
    <citation type="submission" date="2016-11" db="EMBL/GenBank/DDBJ databases">
        <authorList>
            <person name="Jaros S."/>
            <person name="Januszkiewicz K."/>
            <person name="Wedrychowicz H."/>
        </authorList>
    </citation>
    <scope>NUCLEOTIDE SEQUENCE [LARGE SCALE GENOMIC DNA]</scope>
    <source>
        <strain evidence="1 2">DSM 26897</strain>
    </source>
</reference>
<gene>
    <name evidence="1" type="ORF">SAMN05444008_101174</name>
</gene>
<organism evidence="1 2">
    <name type="scientific">Cnuella takakiae</name>
    <dbReference type="NCBI Taxonomy" id="1302690"/>
    <lineage>
        <taxon>Bacteria</taxon>
        <taxon>Pseudomonadati</taxon>
        <taxon>Bacteroidota</taxon>
        <taxon>Chitinophagia</taxon>
        <taxon>Chitinophagales</taxon>
        <taxon>Chitinophagaceae</taxon>
        <taxon>Cnuella</taxon>
    </lineage>
</organism>
<dbReference type="STRING" id="1302690.BUE76_23750"/>
<dbReference type="EMBL" id="FQUO01000001">
    <property type="protein sequence ID" value="SHE33394.1"/>
    <property type="molecule type" value="Genomic_DNA"/>
</dbReference>